<dbReference type="InterPro" id="IPR001278">
    <property type="entry name" value="Arg-tRNA-ligase"/>
</dbReference>
<dbReference type="Gene3D" id="3.40.50.620">
    <property type="entry name" value="HUPs"/>
    <property type="match status" value="1"/>
</dbReference>
<evidence type="ECO:0000256" key="12">
    <source>
        <dbReference type="RuleBase" id="RU363038"/>
    </source>
</evidence>
<dbReference type="InterPro" id="IPR008909">
    <property type="entry name" value="DALR_anticod-bd"/>
</dbReference>
<comment type="similarity">
    <text evidence="2 11 12">Belongs to the class-I aminoacyl-tRNA synthetase family.</text>
</comment>
<dbReference type="InterPro" id="IPR014729">
    <property type="entry name" value="Rossmann-like_a/b/a_fold"/>
</dbReference>
<evidence type="ECO:0000313" key="16">
    <source>
        <dbReference type="Proteomes" id="UP000198253"/>
    </source>
</evidence>
<dbReference type="InterPro" id="IPR001412">
    <property type="entry name" value="aa-tRNA-synth_I_CS"/>
</dbReference>
<dbReference type="Proteomes" id="UP000198253">
    <property type="component" value="Chromosome I"/>
</dbReference>
<dbReference type="PRINTS" id="PR01038">
    <property type="entry name" value="TRNASYNTHARG"/>
</dbReference>
<dbReference type="SUPFAM" id="SSF55190">
    <property type="entry name" value="Arginyl-tRNA synthetase (ArgRS), N-terminal 'additional' domain"/>
    <property type="match status" value="1"/>
</dbReference>
<keyword evidence="5 11" id="KW-0436">Ligase</keyword>
<feature type="short sequence motif" description="'HIGH' region" evidence="11">
    <location>
        <begin position="122"/>
        <end position="132"/>
    </location>
</feature>
<evidence type="ECO:0000256" key="8">
    <source>
        <dbReference type="ARBA" id="ARBA00022917"/>
    </source>
</evidence>
<dbReference type="FunFam" id="1.10.730.10:FF:000006">
    <property type="entry name" value="Arginyl-tRNA synthetase 2, mitochondrial"/>
    <property type="match status" value="1"/>
</dbReference>
<keyword evidence="9 11" id="KW-0030">Aminoacyl-tRNA synthetase</keyword>
<dbReference type="Gene3D" id="3.30.1360.70">
    <property type="entry name" value="Arginyl tRNA synthetase N-terminal domain"/>
    <property type="match status" value="1"/>
</dbReference>
<dbReference type="SMART" id="SM00836">
    <property type="entry name" value="DALR_1"/>
    <property type="match status" value="1"/>
</dbReference>
<evidence type="ECO:0000259" key="13">
    <source>
        <dbReference type="SMART" id="SM00836"/>
    </source>
</evidence>
<keyword evidence="7 11" id="KW-0067">ATP-binding</keyword>
<evidence type="ECO:0000256" key="11">
    <source>
        <dbReference type="HAMAP-Rule" id="MF_00123"/>
    </source>
</evidence>
<proteinExistence type="inferred from homology"/>
<dbReference type="PANTHER" id="PTHR11956:SF5">
    <property type="entry name" value="ARGININE--TRNA LIGASE, CYTOPLASMIC"/>
    <property type="match status" value="1"/>
</dbReference>
<evidence type="ECO:0000256" key="3">
    <source>
        <dbReference type="ARBA" id="ARBA00011245"/>
    </source>
</evidence>
<organism evidence="15 16">
    <name type="scientific">Micromonospora echinospora</name>
    <name type="common">Micromonospora purpurea</name>
    <dbReference type="NCBI Taxonomy" id="1877"/>
    <lineage>
        <taxon>Bacteria</taxon>
        <taxon>Bacillati</taxon>
        <taxon>Actinomycetota</taxon>
        <taxon>Actinomycetes</taxon>
        <taxon>Micromonosporales</taxon>
        <taxon>Micromonosporaceae</taxon>
        <taxon>Micromonospora</taxon>
    </lineage>
</organism>
<comment type="subunit">
    <text evidence="3 11">Monomer.</text>
</comment>
<evidence type="ECO:0000256" key="5">
    <source>
        <dbReference type="ARBA" id="ARBA00022598"/>
    </source>
</evidence>
<comment type="subcellular location">
    <subcellularLocation>
        <location evidence="1 11">Cytoplasm</location>
    </subcellularLocation>
</comment>
<evidence type="ECO:0000256" key="6">
    <source>
        <dbReference type="ARBA" id="ARBA00022741"/>
    </source>
</evidence>
<dbReference type="PANTHER" id="PTHR11956">
    <property type="entry name" value="ARGINYL-TRNA SYNTHETASE"/>
    <property type="match status" value="1"/>
</dbReference>
<keyword evidence="4 11" id="KW-0963">Cytoplasm</keyword>
<evidence type="ECO:0000256" key="1">
    <source>
        <dbReference type="ARBA" id="ARBA00004496"/>
    </source>
</evidence>
<evidence type="ECO:0000256" key="10">
    <source>
        <dbReference type="ARBA" id="ARBA00049339"/>
    </source>
</evidence>
<dbReference type="Pfam" id="PF00750">
    <property type="entry name" value="tRNA-synt_1d"/>
    <property type="match status" value="1"/>
</dbReference>
<dbReference type="CDD" id="cd00671">
    <property type="entry name" value="ArgRS_core"/>
    <property type="match status" value="1"/>
</dbReference>
<protein>
    <recommendedName>
        <fullName evidence="11">Arginine--tRNA ligase</fullName>
        <ecNumber evidence="11">6.1.1.19</ecNumber>
    </recommendedName>
    <alternativeName>
        <fullName evidence="11">Arginyl-tRNA synthetase</fullName>
        <shortName evidence="11">ArgRS</shortName>
    </alternativeName>
</protein>
<gene>
    <name evidence="11" type="primary">argS</name>
    <name evidence="15" type="ORF">GA0070618_1482</name>
</gene>
<comment type="catalytic activity">
    <reaction evidence="10 11">
        <text>tRNA(Arg) + L-arginine + ATP = L-arginyl-tRNA(Arg) + AMP + diphosphate</text>
        <dbReference type="Rhea" id="RHEA:20301"/>
        <dbReference type="Rhea" id="RHEA-COMP:9658"/>
        <dbReference type="Rhea" id="RHEA-COMP:9673"/>
        <dbReference type="ChEBI" id="CHEBI:30616"/>
        <dbReference type="ChEBI" id="CHEBI:32682"/>
        <dbReference type="ChEBI" id="CHEBI:33019"/>
        <dbReference type="ChEBI" id="CHEBI:78442"/>
        <dbReference type="ChEBI" id="CHEBI:78513"/>
        <dbReference type="ChEBI" id="CHEBI:456215"/>
        <dbReference type="EC" id="6.1.1.19"/>
    </reaction>
</comment>
<dbReference type="AlphaFoldDB" id="A0A1C4VRT1"/>
<dbReference type="InterPro" id="IPR009080">
    <property type="entry name" value="tRNAsynth_Ia_anticodon-bd"/>
</dbReference>
<dbReference type="FunFam" id="3.40.50.620:FF:000030">
    <property type="entry name" value="Arginine--tRNA ligase"/>
    <property type="match status" value="1"/>
</dbReference>
<dbReference type="Pfam" id="PF05746">
    <property type="entry name" value="DALR_1"/>
    <property type="match status" value="1"/>
</dbReference>
<feature type="domain" description="Arginyl tRNA synthetase N-terminal" evidence="14">
    <location>
        <begin position="8"/>
        <end position="86"/>
    </location>
</feature>
<dbReference type="EMBL" id="LT607413">
    <property type="protein sequence ID" value="SCE86429.1"/>
    <property type="molecule type" value="Genomic_DNA"/>
</dbReference>
<evidence type="ECO:0000256" key="4">
    <source>
        <dbReference type="ARBA" id="ARBA00022490"/>
    </source>
</evidence>
<evidence type="ECO:0000256" key="7">
    <source>
        <dbReference type="ARBA" id="ARBA00022840"/>
    </source>
</evidence>
<dbReference type="SUPFAM" id="SSF47323">
    <property type="entry name" value="Anticodon-binding domain of a subclass of class I aminoacyl-tRNA synthetases"/>
    <property type="match status" value="1"/>
</dbReference>
<dbReference type="SMART" id="SM01016">
    <property type="entry name" value="Arg_tRNA_synt_N"/>
    <property type="match status" value="1"/>
</dbReference>
<dbReference type="EC" id="6.1.1.19" evidence="11"/>
<dbReference type="Pfam" id="PF03485">
    <property type="entry name" value="Arg_tRNA_synt_N"/>
    <property type="match status" value="1"/>
</dbReference>
<dbReference type="InterPro" id="IPR036695">
    <property type="entry name" value="Arg-tRNA-synth_N_sf"/>
</dbReference>
<dbReference type="GO" id="GO:0006420">
    <property type="term" value="P:arginyl-tRNA aminoacylation"/>
    <property type="evidence" value="ECO:0007669"/>
    <property type="project" value="UniProtKB-UniRule"/>
</dbReference>
<accession>A0A1C4VRT1</accession>
<dbReference type="InterPro" id="IPR005148">
    <property type="entry name" value="Arg-tRNA-synth_N"/>
</dbReference>
<dbReference type="HAMAP" id="MF_00123">
    <property type="entry name" value="Arg_tRNA_synth"/>
    <property type="match status" value="1"/>
</dbReference>
<feature type="domain" description="DALR anticodon binding" evidence="13">
    <location>
        <begin position="462"/>
        <end position="576"/>
    </location>
</feature>
<dbReference type="SUPFAM" id="SSF52374">
    <property type="entry name" value="Nucleotidylyl transferase"/>
    <property type="match status" value="1"/>
</dbReference>
<dbReference type="CDD" id="cd07956">
    <property type="entry name" value="Anticodon_Ia_Arg"/>
    <property type="match status" value="1"/>
</dbReference>
<dbReference type="InParanoid" id="A0A1C4VRT1"/>
<dbReference type="GO" id="GO:0004814">
    <property type="term" value="F:arginine-tRNA ligase activity"/>
    <property type="evidence" value="ECO:0007669"/>
    <property type="project" value="UniProtKB-UniRule"/>
</dbReference>
<dbReference type="GO" id="GO:0005737">
    <property type="term" value="C:cytoplasm"/>
    <property type="evidence" value="ECO:0007669"/>
    <property type="project" value="UniProtKB-SubCell"/>
</dbReference>
<keyword evidence="16" id="KW-1185">Reference proteome</keyword>
<dbReference type="Gene3D" id="1.10.730.10">
    <property type="entry name" value="Isoleucyl-tRNA Synthetase, Domain 1"/>
    <property type="match status" value="1"/>
</dbReference>
<dbReference type="NCBIfam" id="TIGR00456">
    <property type="entry name" value="argS"/>
    <property type="match status" value="1"/>
</dbReference>
<dbReference type="InterPro" id="IPR035684">
    <property type="entry name" value="ArgRS_core"/>
</dbReference>
<keyword evidence="6 11" id="KW-0547">Nucleotide-binding</keyword>
<evidence type="ECO:0000259" key="14">
    <source>
        <dbReference type="SMART" id="SM01016"/>
    </source>
</evidence>
<name>A0A1C4VRT1_MICEC</name>
<keyword evidence="8 11" id="KW-0648">Protein biosynthesis</keyword>
<evidence type="ECO:0000256" key="9">
    <source>
        <dbReference type="ARBA" id="ARBA00023146"/>
    </source>
</evidence>
<dbReference type="PROSITE" id="PS00178">
    <property type="entry name" value="AA_TRNA_LIGASE_I"/>
    <property type="match status" value="1"/>
</dbReference>
<sequence length="576" mass="62027">MTVPSLASSLSDSVTVAAASLGLPDLAPQVRRSEYADFQADGTLAAARALRRQPRELAAELVAALPAGGPVASARVAGPGFVNLHLTDAALLAQAAARLDDPRLGVGMPEAGVTTVIDYSQPNIAKEMHVGHLRSTIIGDALVRILEHLGGKVVRRNHIGDWGTQFGMLIQHRFEQPGPSAADDSATLRQLATLYRRARTAFDTDPAFAERARQRVVALQSGDPATLAAWRDIVAESTRYFTEIYRQLDVRLSDADAVGESAYNRELPQVAEELERAGVAVVSDGALCVFFDDIHGPDGRPTPLIVRKSDGGFGYAATDLAALRQRVAQLRADRLLYVVDARQALHFRMVFDTARRAGWLPSAVSAVHVAFGTVLGPDGRPFKTRAGDTVRLADLLTEAVDRARGVVAAKNPDLTGAALDERARQVGIGAVKYADLATGRARAYAYDPDRMLALTGNTGVYLQYAHARIRSILARADSGDAVVDTDAVLEPAERALVLDLDGFADTLTEVLAGHEPHRLCGYLYRLAQTFTAFYEQCPVLRADVRQRGNRLALCRLTGDTLRTGLHLLGIEAPEQL</sequence>
<reference evidence="16" key="1">
    <citation type="submission" date="2016-06" db="EMBL/GenBank/DDBJ databases">
        <authorList>
            <person name="Varghese N."/>
            <person name="Submissions Spin"/>
        </authorList>
    </citation>
    <scope>NUCLEOTIDE SEQUENCE [LARGE SCALE GENOMIC DNA]</scope>
    <source>
        <strain evidence="16">DSM 43816</strain>
    </source>
</reference>
<evidence type="ECO:0000313" key="15">
    <source>
        <dbReference type="EMBL" id="SCE86429.1"/>
    </source>
</evidence>
<evidence type="ECO:0000256" key="2">
    <source>
        <dbReference type="ARBA" id="ARBA00005594"/>
    </source>
</evidence>
<dbReference type="GO" id="GO:0005524">
    <property type="term" value="F:ATP binding"/>
    <property type="evidence" value="ECO:0007669"/>
    <property type="project" value="UniProtKB-UniRule"/>
</dbReference>